<gene>
    <name evidence="2" type="ORF">NDR86_30985</name>
</gene>
<accession>A0A9X2ECG4</accession>
<evidence type="ECO:0000313" key="3">
    <source>
        <dbReference type="Proteomes" id="UP001139157"/>
    </source>
</evidence>
<dbReference type="Proteomes" id="UP001139157">
    <property type="component" value="Unassembled WGS sequence"/>
</dbReference>
<keyword evidence="3" id="KW-1185">Reference proteome</keyword>
<protein>
    <recommendedName>
        <fullName evidence="4">Portal protein</fullName>
    </recommendedName>
</protein>
<comment type="caution">
    <text evidence="2">The sequence shown here is derived from an EMBL/GenBank/DDBJ whole genome shotgun (WGS) entry which is preliminary data.</text>
</comment>
<feature type="region of interest" description="Disordered" evidence="1">
    <location>
        <begin position="220"/>
        <end position="247"/>
    </location>
</feature>
<evidence type="ECO:0008006" key="4">
    <source>
        <dbReference type="Google" id="ProtNLM"/>
    </source>
</evidence>
<evidence type="ECO:0000256" key="1">
    <source>
        <dbReference type="SAM" id="MobiDB-lite"/>
    </source>
</evidence>
<feature type="region of interest" description="Disordered" evidence="1">
    <location>
        <begin position="464"/>
        <end position="485"/>
    </location>
</feature>
<name>A0A9X2ECG4_9NOCA</name>
<dbReference type="RefSeq" id="WP_251917381.1">
    <property type="nucleotide sequence ID" value="NZ_JAMRXG010000018.1"/>
</dbReference>
<proteinExistence type="predicted"/>
<dbReference type="AlphaFoldDB" id="A0A9X2ECG4"/>
<reference evidence="2" key="1">
    <citation type="submission" date="2022-06" db="EMBL/GenBank/DDBJ databases">
        <title>Novel species in genus nocardia.</title>
        <authorList>
            <person name="Li F."/>
        </authorList>
    </citation>
    <scope>NUCLEOTIDE SEQUENCE</scope>
    <source>
        <strain evidence="2">CDC141</strain>
    </source>
</reference>
<organism evidence="2 3">
    <name type="scientific">Nocardia pulmonis</name>
    <dbReference type="NCBI Taxonomy" id="2951408"/>
    <lineage>
        <taxon>Bacteria</taxon>
        <taxon>Bacillati</taxon>
        <taxon>Actinomycetota</taxon>
        <taxon>Actinomycetes</taxon>
        <taxon>Mycobacteriales</taxon>
        <taxon>Nocardiaceae</taxon>
        <taxon>Nocardia</taxon>
    </lineage>
</organism>
<feature type="compositionally biased region" description="Pro residues" evidence="1">
    <location>
        <begin position="222"/>
        <end position="244"/>
    </location>
</feature>
<sequence>MVSSVSALTAASVRVSPERWGKVTKPPADRGKWQAEAWDMLDHIGELSFALLWKTALLSRFRLVASDIDPDTGRPTGITDNQAAKDIVARIAGGVAGQAQMLSRLAPLMMIPGEGWLAIIYPDGDEQWHVLSGDEIRSRGDQVELTLDDGTKYTMDKAVDTLSRIWRPDPRISSLAWSPVKAALPILRRILRMEQNIEAAGKSRQAGNGILVLPREISMPVTAPPTGTPDPDAPTLPPPPPPPSRFVSADEVRKALQEAMSTAIQNPASAEALVPIVLTVAGEYVDKIRHIKFDSEVSEKAQAAQEKAIRRLAMTLDMPPEVLLGLADLNHWSLWGVEEEAVRWHAAPEMETICAALTEQLLTPMLPPDLAGKVVIWYDASDVEAEPDQLDKVSTAYKDGVVNAEAYIRELGLSVDQDGYDLTTEAGWALWAVDQVRRTPQLLPQLLPVLRMLVPALAGLPDLPAAAPPPPPSGGQPETIDAPAIPDTRDNAARAVVRLCVNEALRRAGARRRGRSDHARLREVSAVDVHRVLGPCAESEVERLIDGWEELADDQVCAEAGIDRTRLRQIVYTIAAVALTTAREPVVPAQLAAGARP</sequence>
<evidence type="ECO:0000313" key="2">
    <source>
        <dbReference type="EMBL" id="MCM6777919.1"/>
    </source>
</evidence>
<dbReference type="EMBL" id="JAMRXG010000018">
    <property type="protein sequence ID" value="MCM6777919.1"/>
    <property type="molecule type" value="Genomic_DNA"/>
</dbReference>